<evidence type="ECO:0000313" key="12">
    <source>
        <dbReference type="Proteomes" id="UP000448235"/>
    </source>
</evidence>
<protein>
    <submittedName>
        <fullName evidence="11">Na+/H+ antiporter NhaC</fullName>
    </submittedName>
</protein>
<keyword evidence="3" id="KW-0050">Antiport</keyword>
<feature type="transmembrane region" description="Helical" evidence="9">
    <location>
        <begin position="18"/>
        <end position="38"/>
    </location>
</feature>
<dbReference type="Pfam" id="PF03553">
    <property type="entry name" value="Na_H_antiporter"/>
    <property type="match status" value="1"/>
</dbReference>
<feature type="transmembrane region" description="Helical" evidence="9">
    <location>
        <begin position="317"/>
        <end position="339"/>
    </location>
</feature>
<sequence>MAHGTQGQGKKKNKPINLFLSLFPIIFTLALLVVQLFVFNGDAHIPLIIGVAIVASIGWHLGFSWNDIEEGLTQALKPAIPVIGVLMTIGMLISTWIVSGTVPLFITIGVDIISPSIFLPLACIICSFTALLTGTSWGTTGTIGLALISIGEVIGIPISYTAGAVISGAFFGDKISPLSETTNAVPVMVGTDLWTHIKNMLPSTVPAMAISIAIYTYLGYGTADEVGSIERIAEIKSAIGGTFSLSWFLLIPPVVTGFMCFKKFPALPAMFSGVVVGGIVALIFQGVTIGTLFNSMMNGYDISTGSSSLDDLLGRGGLMSMMYIISLMMIALAYGGLLLKIGSIQKIVTSIVTKLRSRGSLVTGTVLTSLGITGVSDQWVAYTITGQTFSPAFRGMGLSTANVSRIAEDTGTLCAPLFPWTSAGVFIAGVTGVQTLLYAPFAFACWLSPLFDLLWGWTGRFIPKATDDDIRRWEENHDPILVRGKWKEGSVDPSLANYIREQNSIGEAQLSRS</sequence>
<feature type="transmembrane region" description="Helical" evidence="9">
    <location>
        <begin position="143"/>
        <end position="171"/>
    </location>
</feature>
<dbReference type="AlphaFoldDB" id="A0A7X5ALX5"/>
<name>A0A7X5ALX5_9GAMM</name>
<evidence type="ECO:0000256" key="2">
    <source>
        <dbReference type="ARBA" id="ARBA00022448"/>
    </source>
</evidence>
<feature type="transmembrane region" description="Helical" evidence="9">
    <location>
        <begin position="238"/>
        <end position="261"/>
    </location>
</feature>
<dbReference type="Proteomes" id="UP000448235">
    <property type="component" value="Unassembled WGS sequence"/>
</dbReference>
<evidence type="ECO:0000256" key="1">
    <source>
        <dbReference type="ARBA" id="ARBA00004651"/>
    </source>
</evidence>
<gene>
    <name evidence="11" type="primary">nhaC</name>
    <name evidence="11" type="ORF">GRB80_08355</name>
</gene>
<feature type="transmembrane region" description="Helical" evidence="9">
    <location>
        <begin position="273"/>
        <end position="297"/>
    </location>
</feature>
<evidence type="ECO:0000256" key="6">
    <source>
        <dbReference type="ARBA" id="ARBA00022989"/>
    </source>
</evidence>
<dbReference type="PANTHER" id="PTHR33451:SF3">
    <property type="entry name" value="MALATE-2H(+)_NA(+)-LACTATE ANTIPORTER"/>
    <property type="match status" value="1"/>
</dbReference>
<dbReference type="InterPro" id="IPR004770">
    <property type="entry name" value="Na/H_antiport_NhaC"/>
</dbReference>
<comment type="subcellular location">
    <subcellularLocation>
        <location evidence="1">Cell membrane</location>
        <topology evidence="1">Multi-pass membrane protein</topology>
    </subcellularLocation>
</comment>
<evidence type="ECO:0000256" key="4">
    <source>
        <dbReference type="ARBA" id="ARBA00022475"/>
    </source>
</evidence>
<dbReference type="EMBL" id="WUTS01000001">
    <property type="protein sequence ID" value="NAW12855.1"/>
    <property type="molecule type" value="Genomic_DNA"/>
</dbReference>
<dbReference type="GO" id="GO:0005886">
    <property type="term" value="C:plasma membrane"/>
    <property type="evidence" value="ECO:0007669"/>
    <property type="project" value="UniProtKB-SubCell"/>
</dbReference>
<reference evidence="11 12" key="1">
    <citation type="submission" date="2019-12" db="EMBL/GenBank/DDBJ databases">
        <title>Draft genome sequencing of Halomonas icarensis D1-1.</title>
        <authorList>
            <person name="Pandiyan K."/>
            <person name="Kushwaha P."/>
            <person name="Gowdham M."/>
            <person name="Chakdar H."/>
            <person name="Singh A."/>
            <person name="Kumar M."/>
            <person name="Saxena A.K."/>
        </authorList>
    </citation>
    <scope>NUCLEOTIDE SEQUENCE [LARGE SCALE GENOMIC DNA]</scope>
    <source>
        <strain evidence="11 12">D1-1</strain>
    </source>
</reference>
<comment type="caution">
    <text evidence="11">The sequence shown here is derived from an EMBL/GenBank/DDBJ whole genome shotgun (WGS) entry which is preliminary data.</text>
</comment>
<keyword evidence="2" id="KW-0813">Transport</keyword>
<feature type="transmembrane region" description="Helical" evidence="9">
    <location>
        <begin position="45"/>
        <end position="62"/>
    </location>
</feature>
<evidence type="ECO:0000313" key="11">
    <source>
        <dbReference type="EMBL" id="NAW12855.1"/>
    </source>
</evidence>
<accession>A0A7X5ALX5</accession>
<keyword evidence="5 9" id="KW-0812">Transmembrane</keyword>
<comment type="similarity">
    <text evidence="8">Belongs to the NhaC Na(+)/H(+) (TC 2.A.35) antiporter family.</text>
</comment>
<feature type="transmembrane region" description="Helical" evidence="9">
    <location>
        <begin position="118"/>
        <end position="137"/>
    </location>
</feature>
<keyword evidence="4" id="KW-1003">Cell membrane</keyword>
<evidence type="ECO:0000256" key="8">
    <source>
        <dbReference type="ARBA" id="ARBA00038435"/>
    </source>
</evidence>
<proteinExistence type="inferred from homology"/>
<dbReference type="NCBIfam" id="TIGR00931">
    <property type="entry name" value="antiport_nhaC"/>
    <property type="match status" value="1"/>
</dbReference>
<feature type="transmembrane region" description="Helical" evidence="9">
    <location>
        <begin position="200"/>
        <end position="218"/>
    </location>
</feature>
<dbReference type="PANTHER" id="PTHR33451">
    <property type="entry name" value="MALATE-2H(+)/NA(+)-LACTATE ANTIPORTER"/>
    <property type="match status" value="1"/>
</dbReference>
<organism evidence="11 12">
    <name type="scientific">Halomonas icarae</name>
    <dbReference type="NCBI Taxonomy" id="2691040"/>
    <lineage>
        <taxon>Bacteria</taxon>
        <taxon>Pseudomonadati</taxon>
        <taxon>Pseudomonadota</taxon>
        <taxon>Gammaproteobacteria</taxon>
        <taxon>Oceanospirillales</taxon>
        <taxon>Halomonadaceae</taxon>
        <taxon>Halomonas</taxon>
    </lineage>
</organism>
<keyword evidence="12" id="KW-1185">Reference proteome</keyword>
<dbReference type="InterPro" id="IPR018461">
    <property type="entry name" value="Na/H_Antiport_NhaC-like_C"/>
</dbReference>
<feature type="domain" description="Na+/H+ antiporter NhaC-like C-terminal" evidence="10">
    <location>
        <begin position="168"/>
        <end position="459"/>
    </location>
</feature>
<evidence type="ECO:0000256" key="3">
    <source>
        <dbReference type="ARBA" id="ARBA00022449"/>
    </source>
</evidence>
<keyword evidence="6 9" id="KW-1133">Transmembrane helix</keyword>
<evidence type="ECO:0000256" key="5">
    <source>
        <dbReference type="ARBA" id="ARBA00022692"/>
    </source>
</evidence>
<feature type="transmembrane region" description="Helical" evidence="9">
    <location>
        <begin position="82"/>
        <end position="106"/>
    </location>
</feature>
<evidence type="ECO:0000256" key="7">
    <source>
        <dbReference type="ARBA" id="ARBA00023136"/>
    </source>
</evidence>
<dbReference type="RefSeq" id="WP_161423236.1">
    <property type="nucleotide sequence ID" value="NZ_JARWMY010000027.1"/>
</dbReference>
<keyword evidence="7 9" id="KW-0472">Membrane</keyword>
<dbReference type="InterPro" id="IPR052180">
    <property type="entry name" value="NhaC_Na-H+_Antiporter"/>
</dbReference>
<dbReference type="GO" id="GO:0015297">
    <property type="term" value="F:antiporter activity"/>
    <property type="evidence" value="ECO:0007669"/>
    <property type="project" value="UniProtKB-KW"/>
</dbReference>
<evidence type="ECO:0000259" key="10">
    <source>
        <dbReference type="Pfam" id="PF03553"/>
    </source>
</evidence>
<evidence type="ECO:0000256" key="9">
    <source>
        <dbReference type="SAM" id="Phobius"/>
    </source>
</evidence>